<dbReference type="Gene3D" id="3.40.50.720">
    <property type="entry name" value="NAD(P)-binding Rossmann-like Domain"/>
    <property type="match status" value="1"/>
</dbReference>
<keyword evidence="3" id="KW-0520">NAD</keyword>
<dbReference type="EMBL" id="JBHSAO010000004">
    <property type="protein sequence ID" value="MFC4023642.1"/>
    <property type="molecule type" value="Genomic_DNA"/>
</dbReference>
<sequence length="257" mass="26794">MSRLEGKVAIITGAASGMGLAGAKLFANEGAKVVATDVVGDVLDERVKEIVANGGEAIAYHLDVSQPDSWNEVVEKTVEKYGKIDILVNNAGIHMAKGILEAELDDWNKVMAINSTGVWLGMKTVIPHMQQNGGGSIVNTSSIAAIVGGVADAGGAAYSASKGAVRALTKHAAQWFGTDNIRVNSVHPGAIFTGMVEKAGIHSQEEMGSNYDGKAALKPYAGEAQDIANAYLYLASDESKYVTGLELVVDGGWTTNS</sequence>
<dbReference type="NCBIfam" id="NF005559">
    <property type="entry name" value="PRK07231.1"/>
    <property type="match status" value="1"/>
</dbReference>
<dbReference type="PROSITE" id="PS00061">
    <property type="entry name" value="ADH_SHORT"/>
    <property type="match status" value="1"/>
</dbReference>
<dbReference type="InterPro" id="IPR020904">
    <property type="entry name" value="Sc_DH/Rdtase_CS"/>
</dbReference>
<dbReference type="Proteomes" id="UP001595772">
    <property type="component" value="Unassembled WGS sequence"/>
</dbReference>
<protein>
    <submittedName>
        <fullName evidence="6">SDR family NAD(P)-dependent oxidoreductase</fullName>
        <ecNumber evidence="6">1.1.1.-</ecNumber>
    </submittedName>
</protein>
<dbReference type="EC" id="1.1.1.-" evidence="6"/>
<evidence type="ECO:0000313" key="7">
    <source>
        <dbReference type="Proteomes" id="UP001595772"/>
    </source>
</evidence>
<reference evidence="7" key="1">
    <citation type="journal article" date="2019" name="Int. J. Syst. Evol. Microbiol.">
        <title>The Global Catalogue of Microorganisms (GCM) 10K type strain sequencing project: providing services to taxonomists for standard genome sequencing and annotation.</title>
        <authorList>
            <consortium name="The Broad Institute Genomics Platform"/>
            <consortium name="The Broad Institute Genome Sequencing Center for Infectious Disease"/>
            <person name="Wu L."/>
            <person name="Ma J."/>
        </authorList>
    </citation>
    <scope>NUCLEOTIDE SEQUENCE [LARGE SCALE GENOMIC DNA]</scope>
    <source>
        <strain evidence="7">IBRC-M 10703</strain>
    </source>
</reference>
<comment type="similarity">
    <text evidence="1">Belongs to the short-chain dehydrogenases/reductases (SDR) family.</text>
</comment>
<comment type="caution">
    <text evidence="6">The sequence shown here is derived from an EMBL/GenBank/DDBJ whole genome shotgun (WGS) entry which is preliminary data.</text>
</comment>
<keyword evidence="2 6" id="KW-0560">Oxidoreductase</keyword>
<dbReference type="SUPFAM" id="SSF51735">
    <property type="entry name" value="NAD(P)-binding Rossmann-fold domains"/>
    <property type="match status" value="1"/>
</dbReference>
<gene>
    <name evidence="6" type="ORF">ACFOUV_07375</name>
</gene>
<evidence type="ECO:0000256" key="5">
    <source>
        <dbReference type="ARBA" id="ARBA00023221"/>
    </source>
</evidence>
<dbReference type="RefSeq" id="WP_379496142.1">
    <property type="nucleotide sequence ID" value="NZ_JBHSAO010000004.1"/>
</dbReference>
<dbReference type="PRINTS" id="PR00080">
    <property type="entry name" value="SDRFAMILY"/>
</dbReference>
<keyword evidence="5" id="KW-0753">Steroid metabolism</keyword>
<evidence type="ECO:0000256" key="2">
    <source>
        <dbReference type="ARBA" id="ARBA00023002"/>
    </source>
</evidence>
<keyword evidence="7" id="KW-1185">Reference proteome</keyword>
<dbReference type="GO" id="GO:0016491">
    <property type="term" value="F:oxidoreductase activity"/>
    <property type="evidence" value="ECO:0007669"/>
    <property type="project" value="UniProtKB-KW"/>
</dbReference>
<dbReference type="InterPro" id="IPR036291">
    <property type="entry name" value="NAD(P)-bd_dom_sf"/>
</dbReference>
<evidence type="ECO:0000256" key="4">
    <source>
        <dbReference type="ARBA" id="ARBA00023098"/>
    </source>
</evidence>
<name>A0ABV8GYA0_9BACI</name>
<keyword evidence="4" id="KW-0443">Lipid metabolism</keyword>
<dbReference type="InterPro" id="IPR002347">
    <property type="entry name" value="SDR_fam"/>
</dbReference>
<accession>A0ABV8GYA0</accession>
<dbReference type="PANTHER" id="PTHR43180">
    <property type="entry name" value="3-OXOACYL-(ACYL-CARRIER-PROTEIN) REDUCTASE (AFU_ORTHOLOGUE AFUA_6G11210)"/>
    <property type="match status" value="1"/>
</dbReference>
<evidence type="ECO:0000313" key="6">
    <source>
        <dbReference type="EMBL" id="MFC4023642.1"/>
    </source>
</evidence>
<dbReference type="Pfam" id="PF13561">
    <property type="entry name" value="adh_short_C2"/>
    <property type="match status" value="1"/>
</dbReference>
<dbReference type="PANTHER" id="PTHR43180:SF28">
    <property type="entry name" value="NAD(P)-BINDING ROSSMANN-FOLD SUPERFAMILY PROTEIN"/>
    <property type="match status" value="1"/>
</dbReference>
<proteinExistence type="inferred from homology"/>
<dbReference type="PRINTS" id="PR00081">
    <property type="entry name" value="GDHRDH"/>
</dbReference>
<evidence type="ECO:0000256" key="1">
    <source>
        <dbReference type="ARBA" id="ARBA00006484"/>
    </source>
</evidence>
<organism evidence="6 7">
    <name type="scientific">Oceanobacillus longus</name>
    <dbReference type="NCBI Taxonomy" id="930120"/>
    <lineage>
        <taxon>Bacteria</taxon>
        <taxon>Bacillati</taxon>
        <taxon>Bacillota</taxon>
        <taxon>Bacilli</taxon>
        <taxon>Bacillales</taxon>
        <taxon>Bacillaceae</taxon>
        <taxon>Oceanobacillus</taxon>
    </lineage>
</organism>
<evidence type="ECO:0000256" key="3">
    <source>
        <dbReference type="ARBA" id="ARBA00023027"/>
    </source>
</evidence>